<organism evidence="1 2">
    <name type="scientific">Soonwooa buanensis</name>
    <dbReference type="NCBI Taxonomy" id="619805"/>
    <lineage>
        <taxon>Bacteria</taxon>
        <taxon>Pseudomonadati</taxon>
        <taxon>Bacteroidota</taxon>
        <taxon>Flavobacteriia</taxon>
        <taxon>Flavobacteriales</taxon>
        <taxon>Weeksellaceae</taxon>
        <taxon>Chryseobacterium group</taxon>
        <taxon>Soonwooa</taxon>
    </lineage>
</organism>
<dbReference type="AlphaFoldDB" id="A0A1T5GD41"/>
<reference evidence="1 2" key="1">
    <citation type="submission" date="2017-02" db="EMBL/GenBank/DDBJ databases">
        <authorList>
            <person name="Peterson S.W."/>
        </authorList>
    </citation>
    <scope>NUCLEOTIDE SEQUENCE [LARGE SCALE GENOMIC DNA]</scope>
    <source>
        <strain evidence="1 2">DSM 22323</strain>
    </source>
</reference>
<name>A0A1T5GD41_9FLAO</name>
<gene>
    <name evidence="1" type="ORF">SAMN05660477_02740</name>
</gene>
<dbReference type="EMBL" id="FUYZ01000011">
    <property type="protein sequence ID" value="SKC06358.1"/>
    <property type="molecule type" value="Genomic_DNA"/>
</dbReference>
<dbReference type="RefSeq" id="WP_079667923.1">
    <property type="nucleotide sequence ID" value="NZ_FUYZ01000011.1"/>
</dbReference>
<accession>A0A1T5GD41</accession>
<protein>
    <submittedName>
        <fullName evidence="1">Uncharacterized protein</fullName>
    </submittedName>
</protein>
<evidence type="ECO:0000313" key="2">
    <source>
        <dbReference type="Proteomes" id="UP000191112"/>
    </source>
</evidence>
<evidence type="ECO:0000313" key="1">
    <source>
        <dbReference type="EMBL" id="SKC06358.1"/>
    </source>
</evidence>
<dbReference type="Proteomes" id="UP000191112">
    <property type="component" value="Unassembled WGS sequence"/>
</dbReference>
<keyword evidence="2" id="KW-1185">Reference proteome</keyword>
<dbReference type="OrthoDB" id="645138at2"/>
<proteinExistence type="predicted"/>
<sequence>MAQSDNFFNLKGKLGNLIFCVRNGKTYVKPYSGGFVNGNSQAHPNVKASQSKFSEVAHFIGNFKKAILPLLWRQKDGSFHNQLVSLFYNIKRHFPDDSLYNSLKRPETLKFLKQESFNKHHKLPAHAVYFDAEHNRLEIKTFLLKSFEKKYPHTLLEVAFCWLEIKPDTGVIPHNIQTQMLEVNYQDPSDIEKIELAPQPSDPDVIYWPFVCLSLLDQNDALLRIHHPQQSMWAGVV</sequence>